<keyword evidence="2" id="KW-0808">Transferase</keyword>
<dbReference type="PANTHER" id="PTHR43441:SF2">
    <property type="entry name" value="FAMILY ACETYLTRANSFERASE, PUTATIVE (AFU_ORTHOLOGUE AFUA_7G00850)-RELATED"/>
    <property type="match status" value="1"/>
</dbReference>
<sequence length="236" mass="26480">MEARPPLHWTPPPPLAAPRVRGHWLSIGPLDPDRDAAPLWEAFGGDERADHHLRWLGWDPLHTAEDLRDRLHAIAIDLDAAACLLRGPEGTAVGMAAYLQMNPPHGVVGIGYAAHGPGYAATQAPTEAHFLLIDHAFAAGYRRVEWKCNAGDEPSRRAADRLGFRFEGIARQHRVARDQNRDTACYALLDREWPERRPAFVEWLRPVNFDEAGKQRTRLRRRPIDAVRSSDPLPMG</sequence>
<proteinExistence type="predicted"/>
<keyword evidence="2" id="KW-0012">Acyltransferase</keyword>
<dbReference type="Proteomes" id="UP000007881">
    <property type="component" value="Chromosome"/>
</dbReference>
<evidence type="ECO:0000313" key="3">
    <source>
        <dbReference type="Proteomes" id="UP000007881"/>
    </source>
</evidence>
<protein>
    <submittedName>
        <fullName evidence="2">Putative acetyltransferase</fullName>
        <ecNumber evidence="2">2.3.1.-</ecNumber>
    </submittedName>
</protein>
<dbReference type="Pfam" id="PF13302">
    <property type="entry name" value="Acetyltransf_3"/>
    <property type="match status" value="1"/>
</dbReference>
<dbReference type="PROSITE" id="PS51186">
    <property type="entry name" value="GNAT"/>
    <property type="match status" value="1"/>
</dbReference>
<keyword evidence="3" id="KW-1185">Reference proteome</keyword>
<evidence type="ECO:0000313" key="2">
    <source>
        <dbReference type="EMBL" id="BAM03653.1"/>
    </source>
</evidence>
<dbReference type="RefSeq" id="WP_014436871.1">
    <property type="nucleotide sequence ID" value="NC_017080.1"/>
</dbReference>
<name>I0IEG5_PHYMF</name>
<dbReference type="EC" id="2.3.1.-" evidence="2"/>
<dbReference type="InterPro" id="IPR000182">
    <property type="entry name" value="GNAT_dom"/>
</dbReference>
<organism evidence="2 3">
    <name type="scientific">Phycisphaera mikurensis (strain NBRC 102666 / KCTC 22515 / FYK2301M01)</name>
    <dbReference type="NCBI Taxonomy" id="1142394"/>
    <lineage>
        <taxon>Bacteria</taxon>
        <taxon>Pseudomonadati</taxon>
        <taxon>Planctomycetota</taxon>
        <taxon>Phycisphaerae</taxon>
        <taxon>Phycisphaerales</taxon>
        <taxon>Phycisphaeraceae</taxon>
        <taxon>Phycisphaera</taxon>
    </lineage>
</organism>
<dbReference type="Gene3D" id="3.40.630.30">
    <property type="match status" value="1"/>
</dbReference>
<dbReference type="HOGENOM" id="CLU_013985_1_2_0"/>
<dbReference type="KEGG" id="phm:PSMK_14940"/>
<feature type="domain" description="N-acetyltransferase" evidence="1">
    <location>
        <begin position="25"/>
        <end position="192"/>
    </location>
</feature>
<dbReference type="EMBL" id="AP012338">
    <property type="protein sequence ID" value="BAM03653.1"/>
    <property type="molecule type" value="Genomic_DNA"/>
</dbReference>
<dbReference type="InterPro" id="IPR016181">
    <property type="entry name" value="Acyl_CoA_acyltransferase"/>
</dbReference>
<dbReference type="SUPFAM" id="SSF55729">
    <property type="entry name" value="Acyl-CoA N-acyltransferases (Nat)"/>
    <property type="match status" value="1"/>
</dbReference>
<dbReference type="GO" id="GO:0008999">
    <property type="term" value="F:protein-N-terminal-alanine acetyltransferase activity"/>
    <property type="evidence" value="ECO:0007669"/>
    <property type="project" value="TreeGrafter"/>
</dbReference>
<gene>
    <name evidence="2" type="ordered locus">PSMK_14940</name>
</gene>
<accession>I0IEG5</accession>
<reference evidence="2 3" key="1">
    <citation type="submission" date="2012-02" db="EMBL/GenBank/DDBJ databases">
        <title>Complete genome sequence of Phycisphaera mikurensis NBRC 102666.</title>
        <authorList>
            <person name="Ankai A."/>
            <person name="Hosoyama A."/>
            <person name="Terui Y."/>
            <person name="Sekine M."/>
            <person name="Fukai R."/>
            <person name="Kato Y."/>
            <person name="Nakamura S."/>
            <person name="Yamada-Narita S."/>
            <person name="Kawakoshi A."/>
            <person name="Fukunaga Y."/>
            <person name="Yamazaki S."/>
            <person name="Fujita N."/>
        </authorList>
    </citation>
    <scope>NUCLEOTIDE SEQUENCE [LARGE SCALE GENOMIC DNA]</scope>
    <source>
        <strain evidence="3">NBRC 102666 / KCTC 22515 / FYK2301M01</strain>
    </source>
</reference>
<dbReference type="eggNOG" id="COG1670">
    <property type="taxonomic scope" value="Bacteria"/>
</dbReference>
<dbReference type="PANTHER" id="PTHR43441">
    <property type="entry name" value="RIBOSOMAL-PROTEIN-SERINE ACETYLTRANSFERASE"/>
    <property type="match status" value="1"/>
</dbReference>
<dbReference type="OrthoDB" id="9795199at2"/>
<dbReference type="STRING" id="1142394.PSMK_14940"/>
<dbReference type="AlphaFoldDB" id="I0IEG5"/>
<evidence type="ECO:0000259" key="1">
    <source>
        <dbReference type="PROSITE" id="PS51186"/>
    </source>
</evidence>
<dbReference type="GO" id="GO:1990189">
    <property type="term" value="F:protein N-terminal-serine acetyltransferase activity"/>
    <property type="evidence" value="ECO:0007669"/>
    <property type="project" value="TreeGrafter"/>
</dbReference>
<dbReference type="GO" id="GO:0005737">
    <property type="term" value="C:cytoplasm"/>
    <property type="evidence" value="ECO:0007669"/>
    <property type="project" value="TreeGrafter"/>
</dbReference>
<dbReference type="InterPro" id="IPR051908">
    <property type="entry name" value="Ribosomal_N-acetyltransferase"/>
</dbReference>